<evidence type="ECO:0000313" key="2">
    <source>
        <dbReference type="EnsemblMetazoa" id="MESCA011055-PA"/>
    </source>
</evidence>
<proteinExistence type="predicted"/>
<reference evidence="3" key="1">
    <citation type="submission" date="2013-02" db="EMBL/GenBank/DDBJ databases">
        <authorList>
            <person name="Hughes D."/>
        </authorList>
    </citation>
    <scope>NUCLEOTIDE SEQUENCE</scope>
    <source>
        <strain>Durham</strain>
        <strain evidence="3">NC isolate 2 -- Noor lab</strain>
    </source>
</reference>
<protein>
    <submittedName>
        <fullName evidence="2">Uncharacterized protein</fullName>
    </submittedName>
</protein>
<accession>T1H454</accession>
<dbReference type="AlphaFoldDB" id="T1H454"/>
<dbReference type="HOGENOM" id="CLU_2608742_0_0_1"/>
<dbReference type="EnsemblMetazoa" id="MESCA011055-RA">
    <property type="protein sequence ID" value="MESCA011055-PA"/>
    <property type="gene ID" value="MESCA011055"/>
</dbReference>
<evidence type="ECO:0000256" key="1">
    <source>
        <dbReference type="SAM" id="SignalP"/>
    </source>
</evidence>
<reference evidence="2" key="2">
    <citation type="submission" date="2015-06" db="UniProtKB">
        <authorList>
            <consortium name="EnsemblMetazoa"/>
        </authorList>
    </citation>
    <scope>IDENTIFICATION</scope>
</reference>
<organism evidence="2 3">
    <name type="scientific">Megaselia scalaris</name>
    <name type="common">Humpbacked fly</name>
    <name type="synonym">Phora scalaris</name>
    <dbReference type="NCBI Taxonomy" id="36166"/>
    <lineage>
        <taxon>Eukaryota</taxon>
        <taxon>Metazoa</taxon>
        <taxon>Ecdysozoa</taxon>
        <taxon>Arthropoda</taxon>
        <taxon>Hexapoda</taxon>
        <taxon>Insecta</taxon>
        <taxon>Pterygota</taxon>
        <taxon>Neoptera</taxon>
        <taxon>Endopterygota</taxon>
        <taxon>Diptera</taxon>
        <taxon>Brachycera</taxon>
        <taxon>Muscomorpha</taxon>
        <taxon>Platypezoidea</taxon>
        <taxon>Phoridae</taxon>
        <taxon>Megaseliini</taxon>
        <taxon>Megaselia</taxon>
    </lineage>
</organism>
<keyword evidence="1" id="KW-0732">Signal</keyword>
<dbReference type="EMBL" id="CAQQ02373972">
    <property type="status" value="NOT_ANNOTATED_CDS"/>
    <property type="molecule type" value="Genomic_DNA"/>
</dbReference>
<dbReference type="Proteomes" id="UP000015102">
    <property type="component" value="Unassembled WGS sequence"/>
</dbReference>
<name>T1H454_MEGSC</name>
<keyword evidence="3" id="KW-1185">Reference proteome</keyword>
<feature type="chain" id="PRO_5004588714" evidence="1">
    <location>
        <begin position="20"/>
        <end position="79"/>
    </location>
</feature>
<evidence type="ECO:0000313" key="3">
    <source>
        <dbReference type="Proteomes" id="UP000015102"/>
    </source>
</evidence>
<sequence length="79" mass="8470">MEAKIVLFLLLSSITYIKATDEGNSSSTVVTESTATTESTTLKPTSEAVPVTTVAPGNFSWPSAIVLESQNEIAPMMWF</sequence>
<feature type="signal peptide" evidence="1">
    <location>
        <begin position="1"/>
        <end position="19"/>
    </location>
</feature>